<evidence type="ECO:0000313" key="7">
    <source>
        <dbReference type="Proteomes" id="UP000231279"/>
    </source>
</evidence>
<proteinExistence type="inferred from homology"/>
<dbReference type="Pfam" id="PF00150">
    <property type="entry name" value="Cellulase"/>
    <property type="match status" value="1"/>
</dbReference>
<dbReference type="AlphaFoldDB" id="A0A2G9GPU8"/>
<evidence type="ECO:0000256" key="1">
    <source>
        <dbReference type="ARBA" id="ARBA00005641"/>
    </source>
</evidence>
<dbReference type="SUPFAM" id="SSF51445">
    <property type="entry name" value="(Trans)glycosidases"/>
    <property type="match status" value="1"/>
</dbReference>
<dbReference type="InterPro" id="IPR017853">
    <property type="entry name" value="GH"/>
</dbReference>
<reference evidence="7" key="1">
    <citation type="journal article" date="2018" name="Gigascience">
        <title>Genome assembly of the Pink Ipe (Handroanthus impetiginosus, Bignoniaceae), a highly valued, ecologically keystone Neotropical timber forest tree.</title>
        <authorList>
            <person name="Silva-Junior O.B."/>
            <person name="Grattapaglia D."/>
            <person name="Novaes E."/>
            <person name="Collevatti R.G."/>
        </authorList>
    </citation>
    <scope>NUCLEOTIDE SEQUENCE [LARGE SCALE GENOMIC DNA]</scope>
    <source>
        <strain evidence="7">cv. UFG-1</strain>
    </source>
</reference>
<dbReference type="InterPro" id="IPR001547">
    <property type="entry name" value="Glyco_hydro_5"/>
</dbReference>
<dbReference type="STRING" id="429701.A0A2G9GPU8"/>
<comment type="similarity">
    <text evidence="1 4">Belongs to the glycosyl hydrolase 5 (cellulase A) family.</text>
</comment>
<keyword evidence="2 4" id="KW-0378">Hydrolase</keyword>
<name>A0A2G9GPU8_9LAMI</name>
<gene>
    <name evidence="6" type="ORF">CDL12_20187</name>
</gene>
<feature type="domain" description="Glycoside hydrolase family 5" evidence="5">
    <location>
        <begin position="35"/>
        <end position="318"/>
    </location>
</feature>
<dbReference type="EMBL" id="NKXS01004167">
    <property type="protein sequence ID" value="PIN07242.1"/>
    <property type="molecule type" value="Genomic_DNA"/>
</dbReference>
<evidence type="ECO:0000256" key="3">
    <source>
        <dbReference type="ARBA" id="ARBA00023295"/>
    </source>
</evidence>
<dbReference type="PANTHER" id="PTHR31263:SF0">
    <property type="entry name" value="CELLULASE FAMILY PROTEIN (AFU_ORTHOLOGUE AFUA_5G14560)"/>
    <property type="match status" value="1"/>
</dbReference>
<dbReference type="OrthoDB" id="442731at2759"/>
<evidence type="ECO:0000256" key="2">
    <source>
        <dbReference type="ARBA" id="ARBA00022801"/>
    </source>
</evidence>
<accession>A0A2G9GPU8</accession>
<protein>
    <submittedName>
        <fullName evidence="6">Cellulase</fullName>
        <ecNumber evidence="6">3.2.1.4</ecNumber>
    </submittedName>
</protein>
<comment type="caution">
    <text evidence="6">The sequence shown here is derived from an EMBL/GenBank/DDBJ whole genome shotgun (WGS) entry which is preliminary data.</text>
</comment>
<dbReference type="SUPFAM" id="SSF50370">
    <property type="entry name" value="Ricin B-like lectins"/>
    <property type="match status" value="1"/>
</dbReference>
<dbReference type="EC" id="3.2.1.4" evidence="6"/>
<dbReference type="PANTHER" id="PTHR31263">
    <property type="entry name" value="CELLULASE FAMILY PROTEIN (AFU_ORTHOLOGUE AFUA_5G14560)"/>
    <property type="match status" value="1"/>
</dbReference>
<dbReference type="GO" id="GO:0000272">
    <property type="term" value="P:polysaccharide catabolic process"/>
    <property type="evidence" value="ECO:0007669"/>
    <property type="project" value="InterPro"/>
</dbReference>
<sequence>MTECGSTDLVQQEEVEIVTITSFHFSIRGKKIQKPVGEIVRHIKEMGFNCVRLTWATHMVTRQADLRVGESFRRVGLGNVVEGVVKNNPGLVNLTVVDAQRAVIGEIVKVGLMVVLDNHVSRAGWCCSDGDGNGFFGDKDFDADEWLRGLGVVAKRYRDVPMVVAMSLRNELRGPLQNVTAWYHYIEKGAKTINKANPNLLIIISGLHYALNLSFLKQKPLKLKFKNKLVYEIHRYSSTAGQKKLWLNQPFTKACEEITQGINREAGFLLEGENDAPIFVSEFGIKQVEVGRADNLFLGCFLGYLAEMDLDWSVWALQGSYYVRNGVRGLDETYGMLNYNWSSVRNPDFHQKLQLIQQKIQDPNSRGPPYNILYHPSSGHCLGAYKSEVHASDCRSFSKWNYNGNGNPIRLMGTKLCLSAGGNGIPVTLSQDCTSRHTQWELVSNSKFQMANKGQDGKYLCLEWDPNRSSRVFTRKCACLDEDNSVNCQESPQNQWFKLVSANA</sequence>
<keyword evidence="3 4" id="KW-0326">Glycosidase</keyword>
<organism evidence="6 7">
    <name type="scientific">Handroanthus impetiginosus</name>
    <dbReference type="NCBI Taxonomy" id="429701"/>
    <lineage>
        <taxon>Eukaryota</taxon>
        <taxon>Viridiplantae</taxon>
        <taxon>Streptophyta</taxon>
        <taxon>Embryophyta</taxon>
        <taxon>Tracheophyta</taxon>
        <taxon>Spermatophyta</taxon>
        <taxon>Magnoliopsida</taxon>
        <taxon>eudicotyledons</taxon>
        <taxon>Gunneridae</taxon>
        <taxon>Pentapetalae</taxon>
        <taxon>asterids</taxon>
        <taxon>lamiids</taxon>
        <taxon>Lamiales</taxon>
        <taxon>Bignoniaceae</taxon>
        <taxon>Crescentiina</taxon>
        <taxon>Tabebuia alliance</taxon>
        <taxon>Handroanthus</taxon>
    </lineage>
</organism>
<dbReference type="InterPro" id="IPR035992">
    <property type="entry name" value="Ricin_B-like_lectins"/>
</dbReference>
<evidence type="ECO:0000259" key="5">
    <source>
        <dbReference type="Pfam" id="PF00150"/>
    </source>
</evidence>
<evidence type="ECO:0000313" key="6">
    <source>
        <dbReference type="EMBL" id="PIN07242.1"/>
    </source>
</evidence>
<evidence type="ECO:0000256" key="4">
    <source>
        <dbReference type="RuleBase" id="RU361153"/>
    </source>
</evidence>
<dbReference type="GO" id="GO:0008810">
    <property type="term" value="F:cellulase activity"/>
    <property type="evidence" value="ECO:0007669"/>
    <property type="project" value="UniProtKB-EC"/>
</dbReference>
<dbReference type="Gene3D" id="3.20.20.80">
    <property type="entry name" value="Glycosidases"/>
    <property type="match status" value="1"/>
</dbReference>
<keyword evidence="7" id="KW-1185">Reference proteome</keyword>
<dbReference type="Proteomes" id="UP000231279">
    <property type="component" value="Unassembled WGS sequence"/>
</dbReference>